<organism evidence="2 3">
    <name type="scientific">Trifolium subterraneum</name>
    <name type="common">Subterranean clover</name>
    <dbReference type="NCBI Taxonomy" id="3900"/>
    <lineage>
        <taxon>Eukaryota</taxon>
        <taxon>Viridiplantae</taxon>
        <taxon>Streptophyta</taxon>
        <taxon>Embryophyta</taxon>
        <taxon>Tracheophyta</taxon>
        <taxon>Spermatophyta</taxon>
        <taxon>Magnoliopsida</taxon>
        <taxon>eudicotyledons</taxon>
        <taxon>Gunneridae</taxon>
        <taxon>Pentapetalae</taxon>
        <taxon>rosids</taxon>
        <taxon>fabids</taxon>
        <taxon>Fabales</taxon>
        <taxon>Fabaceae</taxon>
        <taxon>Papilionoideae</taxon>
        <taxon>50 kb inversion clade</taxon>
        <taxon>NPAAA clade</taxon>
        <taxon>Hologalegina</taxon>
        <taxon>IRL clade</taxon>
        <taxon>Trifolieae</taxon>
        <taxon>Trifolium</taxon>
    </lineage>
</organism>
<dbReference type="EMBL" id="DF973460">
    <property type="protein sequence ID" value="GAU31594.1"/>
    <property type="molecule type" value="Genomic_DNA"/>
</dbReference>
<gene>
    <name evidence="2" type="ORF">TSUD_54180</name>
</gene>
<evidence type="ECO:0000313" key="2">
    <source>
        <dbReference type="EMBL" id="GAU31594.1"/>
    </source>
</evidence>
<dbReference type="OrthoDB" id="1739937at2759"/>
<sequence>MSISLAATNGVSATFTRHPHRVNPDRIRATASVGNDSNSGTGKKDPLCGIKEKSGEGAKEEVALALAGAAGSVAFSLVLELAAFSSVAGFGGPKLTWLRQKASSLEARLARICSPIHFHYVTQPNPPPRVGGLIDAYHGGVFRDV</sequence>
<keyword evidence="3" id="KW-1185">Reference proteome</keyword>
<evidence type="ECO:0000313" key="3">
    <source>
        <dbReference type="Proteomes" id="UP000242715"/>
    </source>
</evidence>
<feature type="compositionally biased region" description="Polar residues" evidence="1">
    <location>
        <begin position="32"/>
        <end position="41"/>
    </location>
</feature>
<reference evidence="3" key="1">
    <citation type="journal article" date="2017" name="Front. Plant Sci.">
        <title>Climate Clever Clovers: New Paradigm to Reduce the Environmental Footprint of Ruminants by Breeding Low Methanogenic Forages Utilizing Haplotype Variation.</title>
        <authorList>
            <person name="Kaur P."/>
            <person name="Appels R."/>
            <person name="Bayer P.E."/>
            <person name="Keeble-Gagnere G."/>
            <person name="Wang J."/>
            <person name="Hirakawa H."/>
            <person name="Shirasawa K."/>
            <person name="Vercoe P."/>
            <person name="Stefanova K."/>
            <person name="Durmic Z."/>
            <person name="Nichols P."/>
            <person name="Revell C."/>
            <person name="Isobe S.N."/>
            <person name="Edwards D."/>
            <person name="Erskine W."/>
        </authorList>
    </citation>
    <scope>NUCLEOTIDE SEQUENCE [LARGE SCALE GENOMIC DNA]</scope>
    <source>
        <strain evidence="3">cv. Daliak</strain>
    </source>
</reference>
<evidence type="ECO:0000256" key="1">
    <source>
        <dbReference type="SAM" id="MobiDB-lite"/>
    </source>
</evidence>
<name>A0A2Z6MGB8_TRISU</name>
<dbReference type="Proteomes" id="UP000242715">
    <property type="component" value="Unassembled WGS sequence"/>
</dbReference>
<protein>
    <submittedName>
        <fullName evidence="2">Uncharacterized protein</fullName>
    </submittedName>
</protein>
<dbReference type="AlphaFoldDB" id="A0A2Z6MGB8"/>
<feature type="region of interest" description="Disordered" evidence="1">
    <location>
        <begin position="15"/>
        <end position="48"/>
    </location>
</feature>
<proteinExistence type="predicted"/>
<accession>A0A2Z6MGB8</accession>